<evidence type="ECO:0000313" key="3">
    <source>
        <dbReference type="Proteomes" id="UP000270296"/>
    </source>
</evidence>
<gene>
    <name evidence="2" type="ORF">SBAD_LOCUS1363</name>
</gene>
<evidence type="ECO:0000313" key="4">
    <source>
        <dbReference type="WBParaSite" id="SBAD_0000142201-mRNA-1"/>
    </source>
</evidence>
<dbReference type="InterPro" id="IPR004148">
    <property type="entry name" value="BAR_dom"/>
</dbReference>
<reference evidence="2 3" key="2">
    <citation type="submission" date="2018-11" db="EMBL/GenBank/DDBJ databases">
        <authorList>
            <consortium name="Pathogen Informatics"/>
        </authorList>
    </citation>
    <scope>NUCLEOTIDE SEQUENCE [LARGE SCALE GENOMIC DNA]</scope>
</reference>
<evidence type="ECO:0000259" key="1">
    <source>
        <dbReference type="Pfam" id="PF03114"/>
    </source>
</evidence>
<accession>A0A183ICL9</accession>
<dbReference type="SUPFAM" id="SSF103657">
    <property type="entry name" value="BAR/IMD domain-like"/>
    <property type="match status" value="1"/>
</dbReference>
<dbReference type="EMBL" id="UZAM01006803">
    <property type="protein sequence ID" value="VDO94124.1"/>
    <property type="molecule type" value="Genomic_DNA"/>
</dbReference>
<reference evidence="4" key="1">
    <citation type="submission" date="2016-06" db="UniProtKB">
        <authorList>
            <consortium name="WormBaseParasite"/>
        </authorList>
    </citation>
    <scope>IDENTIFICATION</scope>
</reference>
<organism evidence="4">
    <name type="scientific">Soboliphyme baturini</name>
    <dbReference type="NCBI Taxonomy" id="241478"/>
    <lineage>
        <taxon>Eukaryota</taxon>
        <taxon>Metazoa</taxon>
        <taxon>Ecdysozoa</taxon>
        <taxon>Nematoda</taxon>
        <taxon>Enoplea</taxon>
        <taxon>Dorylaimia</taxon>
        <taxon>Dioctophymatida</taxon>
        <taxon>Dioctophymatoidea</taxon>
        <taxon>Soboliphymatidae</taxon>
        <taxon>Soboliphyme</taxon>
    </lineage>
</organism>
<dbReference type="AlphaFoldDB" id="A0A183ICL9"/>
<keyword evidence="3" id="KW-1185">Reference proteome</keyword>
<name>A0A183ICL9_9BILA</name>
<protein>
    <submittedName>
        <fullName evidence="4">BAR domain-containing protein</fullName>
    </submittedName>
</protein>
<dbReference type="OrthoDB" id="14167at2759"/>
<dbReference type="Pfam" id="PF03114">
    <property type="entry name" value="BAR"/>
    <property type="match status" value="1"/>
</dbReference>
<evidence type="ECO:0000313" key="2">
    <source>
        <dbReference type="EMBL" id="VDO94124.1"/>
    </source>
</evidence>
<dbReference type="WBParaSite" id="SBAD_0000142201-mRNA-1">
    <property type="protein sequence ID" value="SBAD_0000142201-mRNA-1"/>
    <property type="gene ID" value="SBAD_0000142201"/>
</dbReference>
<sequence length="168" mass="19130">MVIDFTEEKLGKAEKTELDASFENLLQRADQTEQYTKQILSALENYLQPNPSRQLYLSDLFFSPALRVEEYFYDKLEMKKEQRLNNLETLGVAMIQAGNEFGPGTAYGSILLKIGNTQQKLGLAEKEFIGAAATNVLTPLKRFLEGDIKTIAVILLVRFSFRIVKRRC</sequence>
<dbReference type="GO" id="GO:0005737">
    <property type="term" value="C:cytoplasm"/>
    <property type="evidence" value="ECO:0007669"/>
    <property type="project" value="InterPro"/>
</dbReference>
<dbReference type="Gene3D" id="1.20.1270.60">
    <property type="entry name" value="Arfaptin homology (AH) domain/BAR domain"/>
    <property type="match status" value="1"/>
</dbReference>
<proteinExistence type="predicted"/>
<feature type="domain" description="BAR" evidence="1">
    <location>
        <begin position="5"/>
        <end position="152"/>
    </location>
</feature>
<dbReference type="InterPro" id="IPR027267">
    <property type="entry name" value="AH/BAR_dom_sf"/>
</dbReference>
<dbReference type="Proteomes" id="UP000270296">
    <property type="component" value="Unassembled WGS sequence"/>
</dbReference>